<keyword evidence="2" id="KW-0274">FAD</keyword>
<feature type="chain" id="PRO_5042901824" description="Glucose-methanol-choline oxidoreductase N-terminal domain-containing protein" evidence="3">
    <location>
        <begin position="18"/>
        <end position="574"/>
    </location>
</feature>
<evidence type="ECO:0000313" key="5">
    <source>
        <dbReference type="EMBL" id="WPH01319.1"/>
    </source>
</evidence>
<dbReference type="PIRSF" id="PIRSF000137">
    <property type="entry name" value="Alcohol_oxidase"/>
    <property type="match status" value="1"/>
</dbReference>
<evidence type="ECO:0000256" key="3">
    <source>
        <dbReference type="SAM" id="SignalP"/>
    </source>
</evidence>
<accession>A0AAQ3R852</accession>
<dbReference type="InterPro" id="IPR036188">
    <property type="entry name" value="FAD/NAD-bd_sf"/>
</dbReference>
<dbReference type="Gene3D" id="3.30.560.10">
    <property type="entry name" value="Glucose Oxidase, domain 3"/>
    <property type="match status" value="1"/>
</dbReference>
<feature type="signal peptide" evidence="3">
    <location>
        <begin position="1"/>
        <end position="17"/>
    </location>
</feature>
<evidence type="ECO:0000313" key="6">
    <source>
        <dbReference type="Proteomes" id="UP001303373"/>
    </source>
</evidence>
<keyword evidence="2" id="KW-0285">Flavoprotein</keyword>
<keyword evidence="3" id="KW-0732">Signal</keyword>
<dbReference type="Pfam" id="PF05199">
    <property type="entry name" value="GMC_oxred_C"/>
    <property type="match status" value="1"/>
</dbReference>
<dbReference type="AlphaFoldDB" id="A0AAQ3R852"/>
<dbReference type="Gene3D" id="3.50.50.60">
    <property type="entry name" value="FAD/NAD(P)-binding domain"/>
    <property type="match status" value="1"/>
</dbReference>
<sequence>MKAIISALIGLSTIARAVPQSCPDYAIVGGGPSGFVLAEHLSRDPTVSVVLLEAGPDNIGVEDIDIPGHVPFLYPTLHSWNFTSQPDPNLDGATPGLAIGRGFGGGSAINYMLGCRGAPSVFDEWAKISGDDGLKWKNFEQDFKATTHYTKQSDVTYDTHLTESAYGDGPVELTAPTDLLGAQLQFVNASQRALNIPWVDLSDGHGIGVTIPASPIRASNRTRDFASQAYGWPMGGRPNVQLMHDTEVIKVGFKGRRATDVTYINHVTGAIVKLRAKEIILSAGTINSPKLLMLSGVGPAKQLKKLGIPLIKDIPELGQNLLDHHVAYTEFEVVPSVETLWQWAANATGAAIANREYAEKRRGPLSVDTGQAFSIIRAPDSVFKKANASPYYPNLPADRGHILMQFSSGAYRQPSPNISLISPFVAVVQPEESGYMQLASKDYRDSPIIHSNYYGSAGDKAAVLWGVKQIRKVMADAAFSPLVVREFYPGAEVQSDEDLWHSIRNGSASFNHPMGTAALGTVIEGKTYRVKGLDGIRVVDASNFPVMVTCQPMMTVYAHAHHAAQLISKQDRKS</sequence>
<evidence type="ECO:0000259" key="4">
    <source>
        <dbReference type="PROSITE" id="PS00624"/>
    </source>
</evidence>
<feature type="binding site" evidence="2">
    <location>
        <position position="248"/>
    </location>
    <ligand>
        <name>FAD</name>
        <dbReference type="ChEBI" id="CHEBI:57692"/>
    </ligand>
</feature>
<dbReference type="Pfam" id="PF00732">
    <property type="entry name" value="GMC_oxred_N"/>
    <property type="match status" value="1"/>
</dbReference>
<evidence type="ECO:0000256" key="2">
    <source>
        <dbReference type="PIRSR" id="PIRSR000137-2"/>
    </source>
</evidence>
<gene>
    <name evidence="5" type="ORF">R9X50_00415800</name>
</gene>
<dbReference type="Proteomes" id="UP001303373">
    <property type="component" value="Chromosome 6"/>
</dbReference>
<dbReference type="Pfam" id="PF13450">
    <property type="entry name" value="NAD_binding_8"/>
    <property type="match status" value="1"/>
</dbReference>
<dbReference type="PROSITE" id="PS00624">
    <property type="entry name" value="GMC_OXRED_2"/>
    <property type="match status" value="1"/>
</dbReference>
<dbReference type="InterPro" id="IPR007867">
    <property type="entry name" value="GMC_OxRtase_C"/>
</dbReference>
<organism evidence="5 6">
    <name type="scientific">Acrodontium crateriforme</name>
    <dbReference type="NCBI Taxonomy" id="150365"/>
    <lineage>
        <taxon>Eukaryota</taxon>
        <taxon>Fungi</taxon>
        <taxon>Dikarya</taxon>
        <taxon>Ascomycota</taxon>
        <taxon>Pezizomycotina</taxon>
        <taxon>Dothideomycetes</taxon>
        <taxon>Dothideomycetidae</taxon>
        <taxon>Mycosphaerellales</taxon>
        <taxon>Teratosphaeriaceae</taxon>
        <taxon>Acrodontium</taxon>
    </lineage>
</organism>
<comment type="cofactor">
    <cofactor evidence="2">
        <name>FAD</name>
        <dbReference type="ChEBI" id="CHEBI:57692"/>
    </cofactor>
</comment>
<dbReference type="SUPFAM" id="SSF51905">
    <property type="entry name" value="FAD/NAD(P)-binding domain"/>
    <property type="match status" value="1"/>
</dbReference>
<dbReference type="InterPro" id="IPR012132">
    <property type="entry name" value="GMC_OxRdtase"/>
</dbReference>
<dbReference type="InterPro" id="IPR000172">
    <property type="entry name" value="GMC_OxRdtase_N"/>
</dbReference>
<feature type="domain" description="Glucose-methanol-choline oxidoreductase N-terminal" evidence="4">
    <location>
        <begin position="284"/>
        <end position="298"/>
    </location>
</feature>
<keyword evidence="6" id="KW-1185">Reference proteome</keyword>
<dbReference type="PANTHER" id="PTHR11552">
    <property type="entry name" value="GLUCOSE-METHANOL-CHOLINE GMC OXIDOREDUCTASE"/>
    <property type="match status" value="1"/>
</dbReference>
<name>A0AAQ3R852_9PEZI</name>
<dbReference type="PANTHER" id="PTHR11552:SF111">
    <property type="entry name" value="GLUCOSE-METHANOL-CHOLINE OXIDOREDUCTASE N-TERMINAL DOMAIN-CONTAINING PROTEIN"/>
    <property type="match status" value="1"/>
</dbReference>
<dbReference type="GO" id="GO:0050660">
    <property type="term" value="F:flavin adenine dinucleotide binding"/>
    <property type="evidence" value="ECO:0007669"/>
    <property type="project" value="InterPro"/>
</dbReference>
<comment type="similarity">
    <text evidence="1">Belongs to the GMC oxidoreductase family.</text>
</comment>
<reference evidence="5 6" key="1">
    <citation type="submission" date="2023-11" db="EMBL/GenBank/DDBJ databases">
        <title>An acidophilic fungus is an integral part of prey digestion in a carnivorous sundew plant.</title>
        <authorList>
            <person name="Tsai I.J."/>
        </authorList>
    </citation>
    <scope>NUCLEOTIDE SEQUENCE [LARGE SCALE GENOMIC DNA]</scope>
    <source>
        <strain evidence="5">169a</strain>
    </source>
</reference>
<evidence type="ECO:0000256" key="1">
    <source>
        <dbReference type="ARBA" id="ARBA00010790"/>
    </source>
</evidence>
<dbReference type="EMBL" id="CP138585">
    <property type="protein sequence ID" value="WPH01319.1"/>
    <property type="molecule type" value="Genomic_DNA"/>
</dbReference>
<dbReference type="SUPFAM" id="SSF54373">
    <property type="entry name" value="FAD-linked reductases, C-terminal domain"/>
    <property type="match status" value="1"/>
</dbReference>
<protein>
    <recommendedName>
        <fullName evidence="4">Glucose-methanol-choline oxidoreductase N-terminal domain-containing protein</fullName>
    </recommendedName>
</protein>
<proteinExistence type="inferred from homology"/>
<dbReference type="GO" id="GO:0016614">
    <property type="term" value="F:oxidoreductase activity, acting on CH-OH group of donors"/>
    <property type="evidence" value="ECO:0007669"/>
    <property type="project" value="InterPro"/>
</dbReference>